<name>A0A212KH60_9DELT</name>
<dbReference type="GO" id="GO:0005975">
    <property type="term" value="P:carbohydrate metabolic process"/>
    <property type="evidence" value="ECO:0007669"/>
    <property type="project" value="InterPro"/>
</dbReference>
<dbReference type="GO" id="GO:0017168">
    <property type="term" value="F:5-oxoprolinase (ATP-hydrolyzing) activity"/>
    <property type="evidence" value="ECO:0007669"/>
    <property type="project" value="UniProtKB-UniRule"/>
</dbReference>
<accession>A0A212KH60</accession>
<dbReference type="PANTHER" id="PTHR30292">
    <property type="entry name" value="UNCHARACTERIZED PROTEIN YBGL-RELATED"/>
    <property type="match status" value="1"/>
</dbReference>
<dbReference type="Gene3D" id="3.20.20.370">
    <property type="entry name" value="Glycoside hydrolase/deacetylase"/>
    <property type="match status" value="1"/>
</dbReference>
<proteinExistence type="inferred from homology"/>
<keyword evidence="1" id="KW-0547">Nucleotide-binding</keyword>
<comment type="catalytic activity">
    <reaction evidence="1">
        <text>5-oxo-L-proline + ATP + 2 H2O = L-glutamate + ADP + phosphate + H(+)</text>
        <dbReference type="Rhea" id="RHEA:10348"/>
        <dbReference type="ChEBI" id="CHEBI:15377"/>
        <dbReference type="ChEBI" id="CHEBI:15378"/>
        <dbReference type="ChEBI" id="CHEBI:29985"/>
        <dbReference type="ChEBI" id="CHEBI:30616"/>
        <dbReference type="ChEBI" id="CHEBI:43474"/>
        <dbReference type="ChEBI" id="CHEBI:58402"/>
        <dbReference type="ChEBI" id="CHEBI:456216"/>
        <dbReference type="EC" id="3.5.2.9"/>
    </reaction>
</comment>
<dbReference type="InterPro" id="IPR005501">
    <property type="entry name" value="LamB/YcsF/PxpA-like"/>
</dbReference>
<dbReference type="NCBIfam" id="NF003816">
    <property type="entry name" value="PRK05406.1-5"/>
    <property type="match status" value="1"/>
</dbReference>
<dbReference type="AlphaFoldDB" id="A0A212KH60"/>
<dbReference type="Pfam" id="PF03746">
    <property type="entry name" value="LamB_YcsF"/>
    <property type="match status" value="1"/>
</dbReference>
<comment type="similarity">
    <text evidence="1">Belongs to the LamB/PxpA family.</text>
</comment>
<dbReference type="HAMAP" id="MF_00691">
    <property type="entry name" value="PxpA"/>
    <property type="match status" value="1"/>
</dbReference>
<dbReference type="PANTHER" id="PTHR30292:SF0">
    <property type="entry name" value="5-OXOPROLINASE SUBUNIT A"/>
    <property type="match status" value="1"/>
</dbReference>
<gene>
    <name evidence="2" type="primary">ybgL</name>
    <name evidence="1" type="synonym">pxpA</name>
    <name evidence="2" type="ORF">KL86DPRO_70151</name>
</gene>
<dbReference type="EMBL" id="FLUQ01000007">
    <property type="protein sequence ID" value="SBW11064.1"/>
    <property type="molecule type" value="Genomic_DNA"/>
</dbReference>
<comment type="subunit">
    <text evidence="1">Forms a complex composed of PxpA, PxpB and PxpC.</text>
</comment>
<protein>
    <recommendedName>
        <fullName evidence="1">5-oxoprolinase subunit A</fullName>
        <shortName evidence="1">5-OPase subunit A</shortName>
        <ecNumber evidence="1">3.5.2.9</ecNumber>
    </recommendedName>
    <alternativeName>
        <fullName evidence="1">5-oxoprolinase (ATP-hydrolyzing) subunit A</fullName>
    </alternativeName>
</protein>
<reference evidence="2" key="1">
    <citation type="submission" date="2016-04" db="EMBL/GenBank/DDBJ databases">
        <authorList>
            <person name="Evans L.H."/>
            <person name="Alamgir A."/>
            <person name="Owens N."/>
            <person name="Weber N.D."/>
            <person name="Virtaneva K."/>
            <person name="Barbian K."/>
            <person name="Babar A."/>
            <person name="Rosenke K."/>
        </authorList>
    </citation>
    <scope>NUCLEOTIDE SEQUENCE</scope>
    <source>
        <strain evidence="2">86</strain>
    </source>
</reference>
<dbReference type="EC" id="3.5.2.9" evidence="1"/>
<dbReference type="InterPro" id="IPR011330">
    <property type="entry name" value="Glyco_hydro/deAcase_b/a-brl"/>
</dbReference>
<sequence>MSTIRIDMNSDLGEGFSSWSMGDDAAVLKSVSSANVACGFHAGDPQIMRKTVALCKGSNVAVGAHVSYPDLQGFGRRNMACSADEVYTDCLYQIGALQAFCAAQGLTLQHVKPHGALYNQAAKDKVLADAIAAAVKDAGKGLILMGLPNTESEKAARAAGLTFAAEGFADRAYMKDGSLMPRSQAGSVIHDVNEVARRVVQMVTKGTVIAGDGTEVSFKPDTICLHGDTKEAVEMAAAVRKALEAAGVVITPLKEILAK</sequence>
<keyword evidence="1" id="KW-0378">Hydrolase</keyword>
<dbReference type="NCBIfam" id="NF003814">
    <property type="entry name" value="PRK05406.1-3"/>
    <property type="match status" value="1"/>
</dbReference>
<comment type="function">
    <text evidence="1">Catalyzes the cleavage of 5-oxoproline to form L-glutamate coupled to the hydrolysis of ATP to ADP and inorganic phosphate.</text>
</comment>
<evidence type="ECO:0000313" key="2">
    <source>
        <dbReference type="EMBL" id="SBW11064.1"/>
    </source>
</evidence>
<evidence type="ECO:0000256" key="1">
    <source>
        <dbReference type="HAMAP-Rule" id="MF_00691"/>
    </source>
</evidence>
<dbReference type="CDD" id="cd10787">
    <property type="entry name" value="LamB_YcsF_like"/>
    <property type="match status" value="1"/>
</dbReference>
<dbReference type="SUPFAM" id="SSF88713">
    <property type="entry name" value="Glycoside hydrolase/deacetylase"/>
    <property type="match status" value="1"/>
</dbReference>
<dbReference type="GO" id="GO:0005524">
    <property type="term" value="F:ATP binding"/>
    <property type="evidence" value="ECO:0007669"/>
    <property type="project" value="UniProtKB-UniRule"/>
</dbReference>
<organism evidence="2">
    <name type="scientific">uncultured delta proteobacterium</name>
    <dbReference type="NCBI Taxonomy" id="34034"/>
    <lineage>
        <taxon>Bacteria</taxon>
        <taxon>Deltaproteobacteria</taxon>
        <taxon>environmental samples</taxon>
    </lineage>
</organism>
<keyword evidence="1" id="KW-0067">ATP-binding</keyword>